<dbReference type="SUPFAM" id="SSF52540">
    <property type="entry name" value="P-loop containing nucleoside triphosphate hydrolases"/>
    <property type="match status" value="1"/>
</dbReference>
<dbReference type="PANTHER" id="PTHR30050">
    <property type="entry name" value="CHROMOSOMAL REPLICATION INITIATOR PROTEIN DNAA"/>
    <property type="match status" value="1"/>
</dbReference>
<dbReference type="CDD" id="cd00009">
    <property type="entry name" value="AAA"/>
    <property type="match status" value="1"/>
</dbReference>
<name>A0A3B1E249_9ZZZZ</name>
<dbReference type="NCBIfam" id="NF038214">
    <property type="entry name" value="IS21_help_AAA"/>
    <property type="match status" value="1"/>
</dbReference>
<keyword evidence="3" id="KW-0067">ATP-binding</keyword>
<dbReference type="InterPro" id="IPR002611">
    <property type="entry name" value="IstB_ATP-bd"/>
</dbReference>
<dbReference type="InterPro" id="IPR027417">
    <property type="entry name" value="P-loop_NTPase"/>
</dbReference>
<evidence type="ECO:0000256" key="3">
    <source>
        <dbReference type="ARBA" id="ARBA00022840"/>
    </source>
</evidence>
<dbReference type="GO" id="GO:0006260">
    <property type="term" value="P:DNA replication"/>
    <property type="evidence" value="ECO:0007669"/>
    <property type="project" value="TreeGrafter"/>
</dbReference>
<dbReference type="InterPro" id="IPR003593">
    <property type="entry name" value="AAA+_ATPase"/>
</dbReference>
<dbReference type="InterPro" id="IPR047661">
    <property type="entry name" value="IstB"/>
</dbReference>
<dbReference type="EMBL" id="UOYO01000041">
    <property type="protein sequence ID" value="VAY88033.1"/>
    <property type="molecule type" value="Genomic_DNA"/>
</dbReference>
<dbReference type="AlphaFoldDB" id="A0A3B1E249"/>
<dbReference type="InterPro" id="IPR028350">
    <property type="entry name" value="DNAC/IstB-like"/>
</dbReference>
<feature type="domain" description="AAA+ ATPase" evidence="4">
    <location>
        <begin position="100"/>
        <end position="238"/>
    </location>
</feature>
<dbReference type="GO" id="GO:0005524">
    <property type="term" value="F:ATP binding"/>
    <property type="evidence" value="ECO:0007669"/>
    <property type="project" value="UniProtKB-KW"/>
</dbReference>
<dbReference type="PANTHER" id="PTHR30050:SF4">
    <property type="entry name" value="ATP-BINDING PROTEIN RV3427C IN INSERTION SEQUENCE-RELATED"/>
    <property type="match status" value="1"/>
</dbReference>
<comment type="similarity">
    <text evidence="1">Belongs to the IS21/IS1162 putative ATP-binding protein family.</text>
</comment>
<accession>A0A3B1E249</accession>
<dbReference type="SMART" id="SM00382">
    <property type="entry name" value="AAA"/>
    <property type="match status" value="1"/>
</dbReference>
<organism evidence="5">
    <name type="scientific">hydrothermal vent metagenome</name>
    <dbReference type="NCBI Taxonomy" id="652676"/>
    <lineage>
        <taxon>unclassified sequences</taxon>
        <taxon>metagenomes</taxon>
        <taxon>ecological metagenomes</taxon>
    </lineage>
</organism>
<sequence length="245" mass="27869">MISIDTIIQQAISLNLSGFKETLKLQSQDVKYSSQSFEQRLFHLFEAEINQRQDKRIKRFLNAAKLKDKQASLDQIKYLPKRKIDKSVISSLSNCDYITNNQNVLITGATGTGKSFLAQSLARRAIDLGYPAKYYRIATLLEEIKTARLDGSYTKTLTKISKFKLLILDDFGVSPLTSDEINNIFEIVEDRMFNGSFIITAQLPIKDWHAYLGNETIADAMLDRLVHSSHKIELKGPSMREILSK</sequence>
<proteinExistence type="inferred from homology"/>
<dbReference type="PIRSF" id="PIRSF003073">
    <property type="entry name" value="DNAC_TnpB_IstB"/>
    <property type="match status" value="1"/>
</dbReference>
<reference evidence="5" key="1">
    <citation type="submission" date="2018-10" db="EMBL/GenBank/DDBJ databases">
        <authorList>
            <person name="Aoki K."/>
        </authorList>
    </citation>
    <scope>NUCLEOTIDE SEQUENCE</scope>
</reference>
<evidence type="ECO:0000259" key="4">
    <source>
        <dbReference type="SMART" id="SM00382"/>
    </source>
</evidence>
<evidence type="ECO:0000313" key="5">
    <source>
        <dbReference type="EMBL" id="VAY88033.1"/>
    </source>
</evidence>
<keyword evidence="2" id="KW-0547">Nucleotide-binding</keyword>
<dbReference type="Gene3D" id="3.40.50.300">
    <property type="entry name" value="P-loop containing nucleotide triphosphate hydrolases"/>
    <property type="match status" value="1"/>
</dbReference>
<dbReference type="Pfam" id="PF01695">
    <property type="entry name" value="IstB_IS21"/>
    <property type="match status" value="1"/>
</dbReference>
<protein>
    <submittedName>
        <fullName evidence="5">Mobile element protein</fullName>
    </submittedName>
</protein>
<evidence type="ECO:0000256" key="2">
    <source>
        <dbReference type="ARBA" id="ARBA00022741"/>
    </source>
</evidence>
<evidence type="ECO:0000256" key="1">
    <source>
        <dbReference type="ARBA" id="ARBA00008059"/>
    </source>
</evidence>
<gene>
    <name evidence="5" type="ORF">MNB_ARC-1_1225</name>
</gene>